<dbReference type="AlphaFoldDB" id="A0A504Z2Q4"/>
<sequence>MDSTYGLSQDFNESEAGKTKFSTQRPMGLIALLCEVSCSIVLVSGVGLVVTGITLSDALFRYTDPFDTGLAPFTVAVGFLGCLVLIASVFGIAAMFTENHQLLVLVCTIFSFINKHSFIICEVRNPSLRGRDRPDGMYNNWFHASLSSESLVSSGHVNE</sequence>
<accession>A0A504Z2Q4</accession>
<proteinExistence type="predicted"/>
<evidence type="ECO:0000313" key="2">
    <source>
        <dbReference type="EMBL" id="TPP63860.1"/>
    </source>
</evidence>
<reference evidence="2 3" key="1">
    <citation type="submission" date="2019-04" db="EMBL/GenBank/DDBJ databases">
        <title>Annotation for the trematode Fasciola gigantica.</title>
        <authorList>
            <person name="Choi Y.-J."/>
        </authorList>
    </citation>
    <scope>NUCLEOTIDE SEQUENCE [LARGE SCALE GENOMIC DNA]</scope>
    <source>
        <strain evidence="2">Uganda_cow_1</strain>
    </source>
</reference>
<gene>
    <name evidence="2" type="ORF">FGIG_12344</name>
</gene>
<evidence type="ECO:0000313" key="3">
    <source>
        <dbReference type="Proteomes" id="UP000316759"/>
    </source>
</evidence>
<name>A0A504Z2Q4_FASGI</name>
<dbReference type="Proteomes" id="UP000316759">
    <property type="component" value="Unassembled WGS sequence"/>
</dbReference>
<keyword evidence="1" id="KW-1133">Transmembrane helix</keyword>
<protein>
    <submittedName>
        <fullName evidence="2">Uncharacterized protein</fullName>
    </submittedName>
</protein>
<keyword evidence="3" id="KW-1185">Reference proteome</keyword>
<dbReference type="OrthoDB" id="10475796at2759"/>
<organism evidence="2 3">
    <name type="scientific">Fasciola gigantica</name>
    <name type="common">Giant liver fluke</name>
    <dbReference type="NCBI Taxonomy" id="46835"/>
    <lineage>
        <taxon>Eukaryota</taxon>
        <taxon>Metazoa</taxon>
        <taxon>Spiralia</taxon>
        <taxon>Lophotrochozoa</taxon>
        <taxon>Platyhelminthes</taxon>
        <taxon>Trematoda</taxon>
        <taxon>Digenea</taxon>
        <taxon>Plagiorchiida</taxon>
        <taxon>Echinostomata</taxon>
        <taxon>Echinostomatoidea</taxon>
        <taxon>Fasciolidae</taxon>
        <taxon>Fasciola</taxon>
    </lineage>
</organism>
<dbReference type="EMBL" id="SUNJ01005153">
    <property type="protein sequence ID" value="TPP63860.1"/>
    <property type="molecule type" value="Genomic_DNA"/>
</dbReference>
<feature type="transmembrane region" description="Helical" evidence="1">
    <location>
        <begin position="28"/>
        <end position="50"/>
    </location>
</feature>
<feature type="transmembrane region" description="Helical" evidence="1">
    <location>
        <begin position="70"/>
        <end position="95"/>
    </location>
</feature>
<comment type="caution">
    <text evidence="2">The sequence shown here is derived from an EMBL/GenBank/DDBJ whole genome shotgun (WGS) entry which is preliminary data.</text>
</comment>
<keyword evidence="1" id="KW-0812">Transmembrane</keyword>
<keyword evidence="1" id="KW-0472">Membrane</keyword>
<evidence type="ECO:0000256" key="1">
    <source>
        <dbReference type="SAM" id="Phobius"/>
    </source>
</evidence>